<evidence type="ECO:0000256" key="4">
    <source>
        <dbReference type="SAM" id="Coils"/>
    </source>
</evidence>
<sequence length="413" mass="45943">MADDDLSFKSHDNKDDDEDNSDSEATSHLELDLGVDSSFNVREFNRLGNHKAGVSGVPSSTNVCDSHRREDNPFSFKHFLRSDSTNSYQSKGARPKVYENRSASTDFGNHLQPRLIPEYPAALPDFVQDHLVVEQCYLGNTSSENFNVDIDNLPDFTPARQSRNNALNPEVTNTNRPVPLDLPMRTQESFPLDLPVVNTHSNNIRIESSNSEVGSSKSLPDFLADGAACTQQSEALTVPQSPEGELERLKKELDITKRQLAEKNLMCDNLSRDLETARNKEHEYTHNLAGALEKVEDNLEKSNRRAAAAENLVLKLKQEIKLLTSQLNGVKSENQILRGEGAAGGYNTSNQVQFNRLAQELRNAAGSAEHSLRQLLTGVDNLRIMAASLENMHRIEETRDPFSNFDEDAGPAL</sequence>
<evidence type="ECO:0000256" key="2">
    <source>
        <dbReference type="ARBA" id="ARBA00016007"/>
    </source>
</evidence>
<proteinExistence type="inferred from homology"/>
<feature type="compositionally biased region" description="Basic and acidic residues" evidence="5">
    <location>
        <begin position="1"/>
        <end position="14"/>
    </location>
</feature>
<reference evidence="6" key="1">
    <citation type="submission" date="2025-05" db="UniProtKB">
        <authorList>
            <consortium name="EnsemblMetazoa"/>
        </authorList>
    </citation>
    <scope>IDENTIFICATION</scope>
</reference>
<dbReference type="InterPro" id="IPR026757">
    <property type="entry name" value="ENTR1"/>
</dbReference>
<evidence type="ECO:0000313" key="6">
    <source>
        <dbReference type="EnsemblMetazoa" id="XP_050514866.1"/>
    </source>
</evidence>
<dbReference type="GeneID" id="126890079"/>
<dbReference type="Proteomes" id="UP001652700">
    <property type="component" value="Unplaced"/>
</dbReference>
<protein>
    <recommendedName>
        <fullName evidence="2">Endosome-associated-trafficking regulator 1</fullName>
    </recommendedName>
</protein>
<name>A0ABM5KXE9_DIAVI</name>
<dbReference type="PANTHER" id="PTHR31259:SF3">
    <property type="entry name" value="ENDOSOME-ASSOCIATED-TRAFFICKING REGULATOR 1"/>
    <property type="match status" value="1"/>
</dbReference>
<feature type="region of interest" description="Disordered" evidence="5">
    <location>
        <begin position="1"/>
        <end position="29"/>
    </location>
</feature>
<organism evidence="6 7">
    <name type="scientific">Diabrotica virgifera virgifera</name>
    <name type="common">western corn rootworm</name>
    <dbReference type="NCBI Taxonomy" id="50390"/>
    <lineage>
        <taxon>Eukaryota</taxon>
        <taxon>Metazoa</taxon>
        <taxon>Ecdysozoa</taxon>
        <taxon>Arthropoda</taxon>
        <taxon>Hexapoda</taxon>
        <taxon>Insecta</taxon>
        <taxon>Pterygota</taxon>
        <taxon>Neoptera</taxon>
        <taxon>Endopterygota</taxon>
        <taxon>Coleoptera</taxon>
        <taxon>Polyphaga</taxon>
        <taxon>Cucujiformia</taxon>
        <taxon>Chrysomeloidea</taxon>
        <taxon>Chrysomelidae</taxon>
        <taxon>Galerucinae</taxon>
        <taxon>Diabroticina</taxon>
        <taxon>Diabroticites</taxon>
        <taxon>Diabrotica</taxon>
    </lineage>
</organism>
<evidence type="ECO:0000313" key="7">
    <source>
        <dbReference type="Proteomes" id="UP001652700"/>
    </source>
</evidence>
<evidence type="ECO:0000256" key="5">
    <source>
        <dbReference type="SAM" id="MobiDB-lite"/>
    </source>
</evidence>
<dbReference type="EnsemblMetazoa" id="XM_050658909.1">
    <property type="protein sequence ID" value="XP_050514866.1"/>
    <property type="gene ID" value="LOC126890079"/>
</dbReference>
<comment type="similarity">
    <text evidence="1">Belongs to the ENTR1 family.</text>
</comment>
<evidence type="ECO:0000256" key="3">
    <source>
        <dbReference type="ARBA" id="ARBA00023054"/>
    </source>
</evidence>
<dbReference type="PANTHER" id="PTHR31259">
    <property type="entry name" value="ENDOSOME-ASSOCIATED TRAFFICKING REGULATOR 1"/>
    <property type="match status" value="1"/>
</dbReference>
<keyword evidence="3 4" id="KW-0175">Coiled coil</keyword>
<feature type="coiled-coil region" evidence="4">
    <location>
        <begin position="246"/>
        <end position="333"/>
    </location>
</feature>
<accession>A0ABM5KXE9</accession>
<dbReference type="RefSeq" id="XP_050514866.1">
    <property type="nucleotide sequence ID" value="XM_050658909.1"/>
</dbReference>
<keyword evidence="7" id="KW-1185">Reference proteome</keyword>
<evidence type="ECO:0000256" key="1">
    <source>
        <dbReference type="ARBA" id="ARBA00007791"/>
    </source>
</evidence>